<evidence type="ECO:0000313" key="3">
    <source>
        <dbReference type="Proteomes" id="UP000034224"/>
    </source>
</evidence>
<comment type="caution">
    <text evidence="2">The sequence shown here is derived from an EMBL/GenBank/DDBJ whole genome shotgun (WGS) entry which is preliminary data.</text>
</comment>
<dbReference type="SUPFAM" id="SSF52980">
    <property type="entry name" value="Restriction endonuclease-like"/>
    <property type="match status" value="1"/>
</dbReference>
<dbReference type="Proteomes" id="UP000034224">
    <property type="component" value="Unassembled WGS sequence"/>
</dbReference>
<dbReference type="InterPro" id="IPR011335">
    <property type="entry name" value="Restrct_endonuc-II-like"/>
</dbReference>
<reference evidence="2 3" key="1">
    <citation type="journal article" date="2015" name="Nature">
        <title>rRNA introns, odd ribosomes, and small enigmatic genomes across a large radiation of phyla.</title>
        <authorList>
            <person name="Brown C.T."/>
            <person name="Hug L.A."/>
            <person name="Thomas B.C."/>
            <person name="Sharon I."/>
            <person name="Castelle C.J."/>
            <person name="Singh A."/>
            <person name="Wilkins M.J."/>
            <person name="Williams K.H."/>
            <person name="Banfield J.F."/>
        </authorList>
    </citation>
    <scope>NUCLEOTIDE SEQUENCE [LARGE SCALE GENOMIC DNA]</scope>
</reference>
<name>A0A0G1W9B0_9BACT</name>
<organism evidence="2 3">
    <name type="scientific">Candidatus Jorgensenbacteria bacterium GW2011_GWB1_50_10</name>
    <dbReference type="NCBI Taxonomy" id="1618665"/>
    <lineage>
        <taxon>Bacteria</taxon>
        <taxon>Candidatus Joergenseniibacteriota</taxon>
    </lineage>
</organism>
<accession>A0A0G1W9B0</accession>
<evidence type="ECO:0000259" key="1">
    <source>
        <dbReference type="Pfam" id="PF18741"/>
    </source>
</evidence>
<dbReference type="InterPro" id="IPR049468">
    <property type="entry name" value="Restrct_endonuc-II-like_dom"/>
</dbReference>
<feature type="domain" description="Restriction endonuclease type II-like" evidence="1">
    <location>
        <begin position="156"/>
        <end position="247"/>
    </location>
</feature>
<gene>
    <name evidence="2" type="ORF">UY55_C0002G0198</name>
</gene>
<dbReference type="Pfam" id="PF18741">
    <property type="entry name" value="MTES_1575"/>
    <property type="match status" value="1"/>
</dbReference>
<proteinExistence type="predicted"/>
<evidence type="ECO:0000313" key="2">
    <source>
        <dbReference type="EMBL" id="KKW15140.1"/>
    </source>
</evidence>
<protein>
    <recommendedName>
        <fullName evidence="1">Restriction endonuclease type II-like domain-containing protein</fullName>
    </recommendedName>
</protein>
<dbReference type="STRING" id="1618665.UY55_C0002G0198"/>
<dbReference type="EMBL" id="LCQK01000002">
    <property type="protein sequence ID" value="KKW15140.1"/>
    <property type="molecule type" value="Genomic_DNA"/>
</dbReference>
<dbReference type="Gene3D" id="3.40.960.10">
    <property type="entry name" value="VSR Endonuclease"/>
    <property type="match status" value="1"/>
</dbReference>
<sequence>MLECCEMKRRAVMVKKKLNNKNVLVSVLKSRSDRRILFCERWYRIPLAFLPKRKFKYVAFYQPAVFGRHGKRIEYYARVSRRKVYKRIKLLPEGIGHPRAKDDYLKLEFKELKKLPRPVRNIVPRRVSFGFTTLKNLLSSRNILELYDIMPTEEIIGRCLRRWGIKALSEFPVSACGKRFRLDFAIVRRNRRLAIECDNKKAHAGKLQKRRDRVKDFCLRRAGWRVIRLKEREIIENAEACLRKIQKAAR</sequence>
<dbReference type="AlphaFoldDB" id="A0A0G1W9B0"/>